<dbReference type="Proteomes" id="UP000652219">
    <property type="component" value="Unassembled WGS sequence"/>
</dbReference>
<dbReference type="GO" id="GO:0016020">
    <property type="term" value="C:membrane"/>
    <property type="evidence" value="ECO:0007669"/>
    <property type="project" value="UniProtKB-SubCell"/>
</dbReference>
<evidence type="ECO:0000256" key="3">
    <source>
        <dbReference type="ARBA" id="ARBA00022989"/>
    </source>
</evidence>
<evidence type="ECO:0000256" key="2">
    <source>
        <dbReference type="ARBA" id="ARBA00022692"/>
    </source>
</evidence>
<gene>
    <name evidence="7" type="ORF">CSOJ01_02580</name>
</gene>
<evidence type="ECO:0000313" key="8">
    <source>
        <dbReference type="Proteomes" id="UP000652219"/>
    </source>
</evidence>
<keyword evidence="2 6" id="KW-0812">Transmembrane</keyword>
<dbReference type="Pfam" id="PF04479">
    <property type="entry name" value="RTA1"/>
    <property type="match status" value="1"/>
</dbReference>
<dbReference type="PANTHER" id="PTHR31465:SF34">
    <property type="entry name" value="DOMAIN PROTEIN, PUTATIVE (AFU_ORTHOLOGUE AFUA_3G00480)-RELATED"/>
    <property type="match status" value="1"/>
</dbReference>
<feature type="transmembrane region" description="Helical" evidence="6">
    <location>
        <begin position="20"/>
        <end position="38"/>
    </location>
</feature>
<feature type="region of interest" description="Disordered" evidence="5">
    <location>
        <begin position="331"/>
        <end position="353"/>
    </location>
</feature>
<comment type="subcellular location">
    <subcellularLocation>
        <location evidence="1">Membrane</location>
        <topology evidence="1">Multi-pass membrane protein</topology>
    </subcellularLocation>
</comment>
<feature type="transmembrane region" description="Helical" evidence="6">
    <location>
        <begin position="83"/>
        <end position="105"/>
    </location>
</feature>
<protein>
    <submittedName>
        <fullName evidence="7">Rta1 domain-containing protein</fullName>
    </submittedName>
</protein>
<organism evidence="7 8">
    <name type="scientific">Colletotrichum sojae</name>
    <dbReference type="NCBI Taxonomy" id="2175907"/>
    <lineage>
        <taxon>Eukaryota</taxon>
        <taxon>Fungi</taxon>
        <taxon>Dikarya</taxon>
        <taxon>Ascomycota</taxon>
        <taxon>Pezizomycotina</taxon>
        <taxon>Sordariomycetes</taxon>
        <taxon>Hypocreomycetidae</taxon>
        <taxon>Glomerellales</taxon>
        <taxon>Glomerellaceae</taxon>
        <taxon>Colletotrichum</taxon>
        <taxon>Colletotrichum orchidearum species complex</taxon>
    </lineage>
</organism>
<accession>A0A8H6N2L1</accession>
<comment type="caution">
    <text evidence="7">The sequence shown here is derived from an EMBL/GenBank/DDBJ whole genome shotgun (WGS) entry which is preliminary data.</text>
</comment>
<feature type="non-terminal residue" evidence="7">
    <location>
        <position position="353"/>
    </location>
</feature>
<evidence type="ECO:0000256" key="4">
    <source>
        <dbReference type="ARBA" id="ARBA00023136"/>
    </source>
</evidence>
<feature type="transmembrane region" description="Helical" evidence="6">
    <location>
        <begin position="160"/>
        <end position="186"/>
    </location>
</feature>
<name>A0A8H6N2L1_9PEZI</name>
<dbReference type="AlphaFoldDB" id="A0A8H6N2L1"/>
<dbReference type="EMBL" id="WIGN01000023">
    <property type="protein sequence ID" value="KAF6817160.1"/>
    <property type="molecule type" value="Genomic_DNA"/>
</dbReference>
<feature type="transmembrane region" description="Helical" evidence="6">
    <location>
        <begin position="45"/>
        <end position="63"/>
    </location>
</feature>
<sequence length="353" mass="39356">TFTDGFPVLYSLYIYAPNKWAPIVFIALYGISAVFHIWQCYRYKAFRLIGLHPICAVLFTAGYSLREYGTYNYIYSKTDKTPLMVFVFSQVFIYVCPPLLELANYHVLGRVLYYVPHCAPIPPGRVMAIFGGLMAVVETLNALGVALYANPSSTPEKQSIGSHLTVAAIAIQVVLVVVFLCLAALFHKRCSRSGIRSGPVTTMLLTLYASTALIFIRCVYRLVEHASGGRAEIDDVEAMRRMSPILRHEVYFYVFEAALMLANSLLWNAWHPGRFLPREHHVYMAPDGVEVVGERDVDGRPIWARVLNVLTFGIAFRKKRRVQGGGEKIRLAESPARSGEQASSLVAAPGQAV</sequence>
<dbReference type="PANTHER" id="PTHR31465">
    <property type="entry name" value="PROTEIN RTA1-RELATED"/>
    <property type="match status" value="1"/>
</dbReference>
<keyword evidence="3 6" id="KW-1133">Transmembrane helix</keyword>
<evidence type="ECO:0000256" key="1">
    <source>
        <dbReference type="ARBA" id="ARBA00004141"/>
    </source>
</evidence>
<evidence type="ECO:0000313" key="7">
    <source>
        <dbReference type="EMBL" id="KAF6817160.1"/>
    </source>
</evidence>
<proteinExistence type="predicted"/>
<feature type="transmembrane region" description="Helical" evidence="6">
    <location>
        <begin position="126"/>
        <end position="148"/>
    </location>
</feature>
<reference evidence="7 8" key="1">
    <citation type="journal article" date="2020" name="Phytopathology">
        <title>Genome Sequence Resources of Colletotrichum truncatum, C. plurivorum, C. musicola, and C. sojae: Four Species Pathogenic to Soybean (Glycine max).</title>
        <authorList>
            <person name="Rogerio F."/>
            <person name="Boufleur T.R."/>
            <person name="Ciampi-Guillardi M."/>
            <person name="Sukno S.A."/>
            <person name="Thon M.R."/>
            <person name="Massola Junior N.S."/>
            <person name="Baroncelli R."/>
        </authorList>
    </citation>
    <scope>NUCLEOTIDE SEQUENCE [LARGE SCALE GENOMIC DNA]</scope>
    <source>
        <strain evidence="7 8">LFN0009</strain>
    </source>
</reference>
<evidence type="ECO:0000256" key="5">
    <source>
        <dbReference type="SAM" id="MobiDB-lite"/>
    </source>
</evidence>
<dbReference type="InterPro" id="IPR007568">
    <property type="entry name" value="RTA1"/>
</dbReference>
<keyword evidence="4 6" id="KW-0472">Membrane</keyword>
<keyword evidence="8" id="KW-1185">Reference proteome</keyword>
<feature type="transmembrane region" description="Helical" evidence="6">
    <location>
        <begin position="250"/>
        <end position="270"/>
    </location>
</feature>
<evidence type="ECO:0000256" key="6">
    <source>
        <dbReference type="SAM" id="Phobius"/>
    </source>
</evidence>